<name>A0A167RV94_CALVF</name>
<evidence type="ECO:0000313" key="2">
    <source>
        <dbReference type="EMBL" id="KZP01318.1"/>
    </source>
</evidence>
<feature type="compositionally biased region" description="Basic and acidic residues" evidence="1">
    <location>
        <begin position="277"/>
        <end position="291"/>
    </location>
</feature>
<gene>
    <name evidence="2" type="ORF">CALVIDRAFT_132006</name>
</gene>
<feature type="compositionally biased region" description="Polar residues" evidence="1">
    <location>
        <begin position="183"/>
        <end position="194"/>
    </location>
</feature>
<protein>
    <recommendedName>
        <fullName evidence="4">PH domain-containing protein</fullName>
    </recommendedName>
</protein>
<feature type="compositionally biased region" description="Basic and acidic residues" evidence="1">
    <location>
        <begin position="110"/>
        <end position="124"/>
    </location>
</feature>
<dbReference type="Gene3D" id="2.30.29.30">
    <property type="entry name" value="Pleckstrin-homology domain (PH domain)/Phosphotyrosine-binding domain (PTB)"/>
    <property type="match status" value="1"/>
</dbReference>
<dbReference type="AlphaFoldDB" id="A0A167RV94"/>
<dbReference type="CDD" id="cd00821">
    <property type="entry name" value="PH"/>
    <property type="match status" value="1"/>
</dbReference>
<dbReference type="STRING" id="1330018.A0A167RV94"/>
<dbReference type="EMBL" id="KV417267">
    <property type="protein sequence ID" value="KZP01318.1"/>
    <property type="molecule type" value="Genomic_DNA"/>
</dbReference>
<dbReference type="PANTHER" id="PTHR38700:SF1">
    <property type="entry name" value="PH DOMAIN-CONTAINING PROTEIN"/>
    <property type="match status" value="1"/>
</dbReference>
<evidence type="ECO:0000313" key="3">
    <source>
        <dbReference type="Proteomes" id="UP000076738"/>
    </source>
</evidence>
<dbReference type="OrthoDB" id="43122at2759"/>
<feature type="compositionally biased region" description="Low complexity" evidence="1">
    <location>
        <begin position="15"/>
        <end position="33"/>
    </location>
</feature>
<evidence type="ECO:0000256" key="1">
    <source>
        <dbReference type="SAM" id="MobiDB-lite"/>
    </source>
</evidence>
<dbReference type="PANTHER" id="PTHR38700">
    <property type="entry name" value="YALI0E22418P"/>
    <property type="match status" value="1"/>
</dbReference>
<accession>A0A167RV94</accession>
<organism evidence="2 3">
    <name type="scientific">Calocera viscosa (strain TUFC12733)</name>
    <dbReference type="NCBI Taxonomy" id="1330018"/>
    <lineage>
        <taxon>Eukaryota</taxon>
        <taxon>Fungi</taxon>
        <taxon>Dikarya</taxon>
        <taxon>Basidiomycota</taxon>
        <taxon>Agaricomycotina</taxon>
        <taxon>Dacrymycetes</taxon>
        <taxon>Dacrymycetales</taxon>
        <taxon>Dacrymycetaceae</taxon>
        <taxon>Calocera</taxon>
    </lineage>
</organism>
<evidence type="ECO:0008006" key="4">
    <source>
        <dbReference type="Google" id="ProtNLM"/>
    </source>
</evidence>
<feature type="compositionally biased region" description="Polar residues" evidence="1">
    <location>
        <begin position="206"/>
        <end position="227"/>
    </location>
</feature>
<feature type="compositionally biased region" description="Polar residues" evidence="1">
    <location>
        <begin position="249"/>
        <end position="263"/>
    </location>
</feature>
<dbReference type="Proteomes" id="UP000076738">
    <property type="component" value="Unassembled WGS sequence"/>
</dbReference>
<dbReference type="InterPro" id="IPR029071">
    <property type="entry name" value="Ubiquitin-like_domsf"/>
</dbReference>
<feature type="compositionally biased region" description="Polar residues" evidence="1">
    <location>
        <begin position="137"/>
        <end position="149"/>
    </location>
</feature>
<reference evidence="2 3" key="1">
    <citation type="journal article" date="2016" name="Mol. Biol. Evol.">
        <title>Comparative Genomics of Early-Diverging Mushroom-Forming Fungi Provides Insights into the Origins of Lignocellulose Decay Capabilities.</title>
        <authorList>
            <person name="Nagy L.G."/>
            <person name="Riley R."/>
            <person name="Tritt A."/>
            <person name="Adam C."/>
            <person name="Daum C."/>
            <person name="Floudas D."/>
            <person name="Sun H."/>
            <person name="Yadav J.S."/>
            <person name="Pangilinan J."/>
            <person name="Larsson K.H."/>
            <person name="Matsuura K."/>
            <person name="Barry K."/>
            <person name="Labutti K."/>
            <person name="Kuo R."/>
            <person name="Ohm R.A."/>
            <person name="Bhattacharya S.S."/>
            <person name="Shirouzu T."/>
            <person name="Yoshinaga Y."/>
            <person name="Martin F.M."/>
            <person name="Grigoriev I.V."/>
            <person name="Hibbett D.S."/>
        </authorList>
    </citation>
    <scope>NUCLEOTIDE SEQUENCE [LARGE SCALE GENOMIC DNA]</scope>
    <source>
        <strain evidence="2 3">TUFC12733</strain>
    </source>
</reference>
<feature type="region of interest" description="Disordered" evidence="1">
    <location>
        <begin position="1"/>
        <end position="295"/>
    </location>
</feature>
<dbReference type="SUPFAM" id="SSF54236">
    <property type="entry name" value="Ubiquitin-like"/>
    <property type="match status" value="1"/>
</dbReference>
<proteinExistence type="predicted"/>
<dbReference type="SUPFAM" id="SSF50729">
    <property type="entry name" value="PH domain-like"/>
    <property type="match status" value="1"/>
</dbReference>
<dbReference type="Gene3D" id="3.10.20.90">
    <property type="entry name" value="Phosphatidylinositol 3-kinase Catalytic Subunit, Chain A, domain 1"/>
    <property type="match status" value="1"/>
</dbReference>
<sequence length="573" mass="62313">MQSTLPIPRPPHTLHPPNMSASLSRSSTRSGASDYRTPAETAENGDDDDVPLAKGIPTALQAQKSIRISARASSRRPPKLKSTSVPLPLKADDRHGKTPKPPSPGLPPEELMRKLMELQLKKEQPAAGRGASVPMNKPTSQAPAGSAFTSIAMPPLASPTSRGPASAPIMQRSRDAPPAYTAKPTSPSHPSSVAQGARILHAGPPTLTSQRASGTSSGAVSRSGTSHRQQRRASDEASTDNLDAGGNRDLSSQPPSRSNTRHVPSQRREPAMSSADAARRETTRQPERHSDPPQPEVLFTVNVYLFDLQRSVKLDVDASTTARSALDSIVKQRGAITGDVSRLNELSLWELANDFGMERPIRDFELLRKVCEAWDMQRPLNAFMVKYWGLTSLLSRKAVPSRAPTAQSDVNWQVKPGKWSKRHLHLHEGNFYLSKSGKEEPFLCSVNNHDFYMVTRIHKAPKAFIFAIKSTDNIVFYENPEESLHVFAVGQVEGERWMEQILLARSAVLVREMQLSPVPSSANPSQGAEAQMMARARTVRQAAAVTTLAPTGPTRSGNPFQAGTLLGLLARKG</sequence>
<keyword evidence="3" id="KW-1185">Reference proteome</keyword>
<dbReference type="InterPro" id="IPR011993">
    <property type="entry name" value="PH-like_dom_sf"/>
</dbReference>